<protein>
    <submittedName>
        <fullName evidence="2">Uncharacterized protein</fullName>
    </submittedName>
</protein>
<reference evidence="2" key="1">
    <citation type="submission" date="2023-10" db="EMBL/GenBank/DDBJ databases">
        <authorList>
            <person name="Chen Y."/>
            <person name="Shah S."/>
            <person name="Dougan E. K."/>
            <person name="Thang M."/>
            <person name="Chan C."/>
        </authorList>
    </citation>
    <scope>NUCLEOTIDE SEQUENCE [LARGE SCALE GENOMIC DNA]</scope>
</reference>
<proteinExistence type="predicted"/>
<organism evidence="2 3">
    <name type="scientific">Prorocentrum cordatum</name>
    <dbReference type="NCBI Taxonomy" id="2364126"/>
    <lineage>
        <taxon>Eukaryota</taxon>
        <taxon>Sar</taxon>
        <taxon>Alveolata</taxon>
        <taxon>Dinophyceae</taxon>
        <taxon>Prorocentrales</taxon>
        <taxon>Prorocentraceae</taxon>
        <taxon>Prorocentrum</taxon>
    </lineage>
</organism>
<sequence length="128" mass="13531">MRMAAAPAPSAELAASVVPPAPVVVPAPDGSAPLLKGARPAAAREAWAAEAAPQQSLAEEEIAQLRRELAALKAAVSPEGPGQFVGEMSLADIGKRVRERNERFRCENEELRKENERLRALLTAGAQS</sequence>
<name>A0ABN9RHS0_9DINO</name>
<feature type="coiled-coil region" evidence="1">
    <location>
        <begin position="55"/>
        <end position="121"/>
    </location>
</feature>
<evidence type="ECO:0000313" key="2">
    <source>
        <dbReference type="EMBL" id="CAK0817732.1"/>
    </source>
</evidence>
<dbReference type="Proteomes" id="UP001189429">
    <property type="component" value="Unassembled WGS sequence"/>
</dbReference>
<keyword evidence="1" id="KW-0175">Coiled coil</keyword>
<comment type="caution">
    <text evidence="2">The sequence shown here is derived from an EMBL/GenBank/DDBJ whole genome shotgun (WGS) entry which is preliminary data.</text>
</comment>
<keyword evidence="3" id="KW-1185">Reference proteome</keyword>
<evidence type="ECO:0000313" key="3">
    <source>
        <dbReference type="Proteomes" id="UP001189429"/>
    </source>
</evidence>
<gene>
    <name evidence="2" type="ORF">PCOR1329_LOCUS20238</name>
</gene>
<dbReference type="EMBL" id="CAUYUJ010006544">
    <property type="protein sequence ID" value="CAK0817732.1"/>
    <property type="molecule type" value="Genomic_DNA"/>
</dbReference>
<evidence type="ECO:0000256" key="1">
    <source>
        <dbReference type="SAM" id="Coils"/>
    </source>
</evidence>
<accession>A0ABN9RHS0</accession>